<dbReference type="RefSeq" id="WP_151966013.1">
    <property type="nucleotide sequence ID" value="NZ_AP019860.1"/>
</dbReference>
<evidence type="ECO:0000313" key="3">
    <source>
        <dbReference type="EMBL" id="BBM81745.1"/>
    </source>
</evidence>
<organism evidence="3 4">
    <name type="scientific">Uabimicrobium amorphum</name>
    <dbReference type="NCBI Taxonomy" id="2596890"/>
    <lineage>
        <taxon>Bacteria</taxon>
        <taxon>Pseudomonadati</taxon>
        <taxon>Planctomycetota</taxon>
        <taxon>Candidatus Uabimicrobiia</taxon>
        <taxon>Candidatus Uabimicrobiales</taxon>
        <taxon>Candidatus Uabimicrobiaceae</taxon>
        <taxon>Candidatus Uabimicrobium</taxon>
    </lineage>
</organism>
<dbReference type="SMART" id="SM00014">
    <property type="entry name" value="acidPPc"/>
    <property type="match status" value="1"/>
</dbReference>
<dbReference type="KEGG" id="uam:UABAM_00084"/>
<sequence>MPWEIKFIQALQSFDSAPILYFNKAMTSLGEVYFFLVFLSVSWVIAPRRFSIHFTFLLLFTVLVNTVLKEIFLRPRPFVLNPHLQLFAAEGYSFPSGHSQIAVVFWGYLAYYVRNKRFTILCLALMLFIGISRTYLGVHYPTDVLSGWFMGLVCLALYFASQNFWQQYHKTTAIFFVVAAMISVQFFHTELLVPALGGLVGTIIGCYLAAQYLNFTLATSKSNNILRIAVSIIGTLLLYFCGKEFFPRTDMIRFVHYALILLWMSFMAPKLCCWKGSND</sequence>
<dbReference type="SUPFAM" id="SSF48317">
    <property type="entry name" value="Acid phosphatase/Vanadium-dependent haloperoxidase"/>
    <property type="match status" value="1"/>
</dbReference>
<feature type="transmembrane region" description="Helical" evidence="1">
    <location>
        <begin position="254"/>
        <end position="273"/>
    </location>
</feature>
<evidence type="ECO:0000256" key="1">
    <source>
        <dbReference type="SAM" id="Phobius"/>
    </source>
</evidence>
<feature type="transmembrane region" description="Helical" evidence="1">
    <location>
        <begin position="195"/>
        <end position="213"/>
    </location>
</feature>
<feature type="transmembrane region" description="Helical" evidence="1">
    <location>
        <begin position="225"/>
        <end position="242"/>
    </location>
</feature>
<keyword evidence="1" id="KW-0472">Membrane</keyword>
<dbReference type="Gene3D" id="1.20.144.10">
    <property type="entry name" value="Phosphatidic acid phosphatase type 2/haloperoxidase"/>
    <property type="match status" value="2"/>
</dbReference>
<keyword evidence="4" id="KW-1185">Reference proteome</keyword>
<feature type="transmembrane region" description="Helical" evidence="1">
    <location>
        <begin position="144"/>
        <end position="160"/>
    </location>
</feature>
<protein>
    <submittedName>
        <fullName evidence="3">Phosphatase</fullName>
    </submittedName>
</protein>
<dbReference type="InterPro" id="IPR036938">
    <property type="entry name" value="PAP2/HPO_sf"/>
</dbReference>
<evidence type="ECO:0000313" key="4">
    <source>
        <dbReference type="Proteomes" id="UP000326354"/>
    </source>
</evidence>
<dbReference type="EMBL" id="AP019860">
    <property type="protein sequence ID" value="BBM81745.1"/>
    <property type="molecule type" value="Genomic_DNA"/>
</dbReference>
<dbReference type="PANTHER" id="PTHR14969:SF13">
    <property type="entry name" value="AT30094P"/>
    <property type="match status" value="1"/>
</dbReference>
<dbReference type="PANTHER" id="PTHR14969">
    <property type="entry name" value="SPHINGOSINE-1-PHOSPHATE PHOSPHOHYDROLASE"/>
    <property type="match status" value="1"/>
</dbReference>
<name>A0A5S9IJG6_UABAM</name>
<dbReference type="Pfam" id="PF01569">
    <property type="entry name" value="PAP2"/>
    <property type="match status" value="1"/>
</dbReference>
<dbReference type="Proteomes" id="UP000326354">
    <property type="component" value="Chromosome"/>
</dbReference>
<dbReference type="CDD" id="cd03392">
    <property type="entry name" value="PAP2_like_2"/>
    <property type="match status" value="1"/>
</dbReference>
<feature type="transmembrane region" description="Helical" evidence="1">
    <location>
        <begin position="52"/>
        <end position="72"/>
    </location>
</feature>
<proteinExistence type="predicted"/>
<dbReference type="OrthoDB" id="9789113at2"/>
<feature type="transmembrane region" description="Helical" evidence="1">
    <location>
        <begin position="25"/>
        <end position="45"/>
    </location>
</feature>
<feature type="transmembrane region" description="Helical" evidence="1">
    <location>
        <begin position="172"/>
        <end position="189"/>
    </location>
</feature>
<accession>A0A5S9IJG6</accession>
<evidence type="ECO:0000259" key="2">
    <source>
        <dbReference type="SMART" id="SM00014"/>
    </source>
</evidence>
<dbReference type="AlphaFoldDB" id="A0A5S9IJG6"/>
<keyword evidence="1" id="KW-1133">Transmembrane helix</keyword>
<feature type="transmembrane region" description="Helical" evidence="1">
    <location>
        <begin position="118"/>
        <end position="138"/>
    </location>
</feature>
<gene>
    <name evidence="3" type="ORF">UABAM_00084</name>
</gene>
<feature type="domain" description="Phosphatidic acid phosphatase type 2/haloperoxidase" evidence="2">
    <location>
        <begin position="51"/>
        <end position="159"/>
    </location>
</feature>
<keyword evidence="1" id="KW-0812">Transmembrane</keyword>
<dbReference type="InterPro" id="IPR000326">
    <property type="entry name" value="PAP2/HPO"/>
</dbReference>
<reference evidence="3 4" key="1">
    <citation type="submission" date="2019-08" db="EMBL/GenBank/DDBJ databases">
        <title>Complete genome sequence of Candidatus Uab amorphum.</title>
        <authorList>
            <person name="Shiratori T."/>
            <person name="Suzuki S."/>
            <person name="Kakizawa Y."/>
            <person name="Ishida K."/>
        </authorList>
    </citation>
    <scope>NUCLEOTIDE SEQUENCE [LARGE SCALE GENOMIC DNA]</scope>
    <source>
        <strain evidence="3 4">SRT547</strain>
    </source>
</reference>